<sequence length="187" mass="20396">MTDNNRIDIGVLKLLFDAVTGSTELEIMANRLTQLLVGTLGIKGAAVYMVNPEFEALELLASSGLSINYINKGPVLVDKSIKLASNREPVVVSDVSKSDKLQYPENARAEGIQSIVSTPISLHGVIIGALRLYDAVPWAVSEHDVEYLLVLAQNLGITMMYFRLANALLAVKDSVDAIHSVWLRPTY</sequence>
<dbReference type="EMBL" id="ATHJ01000063">
    <property type="protein sequence ID" value="EPR42876.1"/>
    <property type="molecule type" value="Genomic_DNA"/>
</dbReference>
<comment type="caution">
    <text evidence="2">The sequence shown here is derived from an EMBL/GenBank/DDBJ whole genome shotgun (WGS) entry which is preliminary data.</text>
</comment>
<proteinExistence type="predicted"/>
<dbReference type="Pfam" id="PF01590">
    <property type="entry name" value="GAF"/>
    <property type="match status" value="1"/>
</dbReference>
<dbReference type="RefSeq" id="WP_020875911.1">
    <property type="nucleotide sequence ID" value="NZ_ATHJ01000063.1"/>
</dbReference>
<dbReference type="OrthoDB" id="9765588at2"/>
<organism evidence="2 3">
    <name type="scientific">Desulfococcus multivorans DSM 2059</name>
    <dbReference type="NCBI Taxonomy" id="1121405"/>
    <lineage>
        <taxon>Bacteria</taxon>
        <taxon>Pseudomonadati</taxon>
        <taxon>Thermodesulfobacteriota</taxon>
        <taxon>Desulfobacteria</taxon>
        <taxon>Desulfobacterales</taxon>
        <taxon>Desulfococcaceae</taxon>
        <taxon>Desulfococcus</taxon>
    </lineage>
</organism>
<reference evidence="2 3" key="1">
    <citation type="journal article" date="2013" name="Genome Announc.">
        <title>Draft genome sequences for three mercury-methylating, sulfate-reducing bacteria.</title>
        <authorList>
            <person name="Brown S.D."/>
            <person name="Hurt R.A.Jr."/>
            <person name="Gilmour C.C."/>
            <person name="Elias D.A."/>
        </authorList>
    </citation>
    <scope>NUCLEOTIDE SEQUENCE [LARGE SCALE GENOMIC DNA]</scope>
    <source>
        <strain evidence="2 3">DSM 2059</strain>
    </source>
</reference>
<protein>
    <submittedName>
        <fullName evidence="2">Putative phytochrome sensor protein</fullName>
    </submittedName>
</protein>
<accession>S7U0C7</accession>
<evidence type="ECO:0000259" key="1">
    <source>
        <dbReference type="SMART" id="SM00065"/>
    </source>
</evidence>
<dbReference type="InterPro" id="IPR029016">
    <property type="entry name" value="GAF-like_dom_sf"/>
</dbReference>
<dbReference type="Proteomes" id="UP000014977">
    <property type="component" value="Unassembled WGS sequence"/>
</dbReference>
<name>S7U0C7_DESML</name>
<evidence type="ECO:0000313" key="2">
    <source>
        <dbReference type="EMBL" id="EPR42876.1"/>
    </source>
</evidence>
<evidence type="ECO:0000313" key="3">
    <source>
        <dbReference type="Proteomes" id="UP000014977"/>
    </source>
</evidence>
<feature type="domain" description="GAF" evidence="1">
    <location>
        <begin position="24"/>
        <end position="169"/>
    </location>
</feature>
<dbReference type="AlphaFoldDB" id="S7U0C7"/>
<dbReference type="SMART" id="SM00065">
    <property type="entry name" value="GAF"/>
    <property type="match status" value="1"/>
</dbReference>
<dbReference type="eggNOG" id="COG2203">
    <property type="taxonomic scope" value="Bacteria"/>
</dbReference>
<dbReference type="Gene3D" id="3.30.450.40">
    <property type="match status" value="1"/>
</dbReference>
<dbReference type="STRING" id="897.B2D07_13400"/>
<dbReference type="SUPFAM" id="SSF55781">
    <property type="entry name" value="GAF domain-like"/>
    <property type="match status" value="1"/>
</dbReference>
<gene>
    <name evidence="2" type="ORF">dsmv_1527</name>
</gene>
<keyword evidence="3" id="KW-1185">Reference proteome</keyword>
<dbReference type="InterPro" id="IPR003018">
    <property type="entry name" value="GAF"/>
</dbReference>